<sequence>MGKVYICNVKQFNAFSEFDYQKEAKTSFSIAGKNEVTEWKHFSLTRASSGHACLNKAWRSEGGLSRGSGTQNHSPIQLCCDMRACVTRARSFWSMTDWLLALAVPFIVIWSLLFQFESRGIFLEILDAETCTIRIYNTWAYILPAKFGRPMRLYTAVQMLNM</sequence>
<gene>
    <name evidence="2" type="ORF">B0T24DRAFT_261649</name>
</gene>
<reference evidence="2" key="1">
    <citation type="journal article" date="2023" name="Mol. Phylogenet. Evol.">
        <title>Genome-scale phylogeny and comparative genomics of the fungal order Sordariales.</title>
        <authorList>
            <person name="Hensen N."/>
            <person name="Bonometti L."/>
            <person name="Westerberg I."/>
            <person name="Brannstrom I.O."/>
            <person name="Guillou S."/>
            <person name="Cros-Aarteil S."/>
            <person name="Calhoun S."/>
            <person name="Haridas S."/>
            <person name="Kuo A."/>
            <person name="Mondo S."/>
            <person name="Pangilinan J."/>
            <person name="Riley R."/>
            <person name="LaButti K."/>
            <person name="Andreopoulos B."/>
            <person name="Lipzen A."/>
            <person name="Chen C."/>
            <person name="Yan M."/>
            <person name="Daum C."/>
            <person name="Ng V."/>
            <person name="Clum A."/>
            <person name="Steindorff A."/>
            <person name="Ohm R.A."/>
            <person name="Martin F."/>
            <person name="Silar P."/>
            <person name="Natvig D.O."/>
            <person name="Lalanne C."/>
            <person name="Gautier V."/>
            <person name="Ament-Velasquez S.L."/>
            <person name="Kruys A."/>
            <person name="Hutchinson M.I."/>
            <person name="Powell A.J."/>
            <person name="Barry K."/>
            <person name="Miller A.N."/>
            <person name="Grigoriev I.V."/>
            <person name="Debuchy R."/>
            <person name="Gladieux P."/>
            <person name="Hiltunen Thoren M."/>
            <person name="Johannesson H."/>
        </authorList>
    </citation>
    <scope>NUCLEOTIDE SEQUENCE</scope>
    <source>
        <strain evidence="2">CBS 958.72</strain>
    </source>
</reference>
<evidence type="ECO:0000313" key="3">
    <source>
        <dbReference type="Proteomes" id="UP001287356"/>
    </source>
</evidence>
<keyword evidence="1" id="KW-1133">Transmembrane helix</keyword>
<keyword evidence="1" id="KW-0472">Membrane</keyword>
<organism evidence="2 3">
    <name type="scientific">Lasiosphaeria ovina</name>
    <dbReference type="NCBI Taxonomy" id="92902"/>
    <lineage>
        <taxon>Eukaryota</taxon>
        <taxon>Fungi</taxon>
        <taxon>Dikarya</taxon>
        <taxon>Ascomycota</taxon>
        <taxon>Pezizomycotina</taxon>
        <taxon>Sordariomycetes</taxon>
        <taxon>Sordariomycetidae</taxon>
        <taxon>Sordariales</taxon>
        <taxon>Lasiosphaeriaceae</taxon>
        <taxon>Lasiosphaeria</taxon>
    </lineage>
</organism>
<comment type="caution">
    <text evidence="2">The sequence shown here is derived from an EMBL/GenBank/DDBJ whole genome shotgun (WGS) entry which is preliminary data.</text>
</comment>
<feature type="transmembrane region" description="Helical" evidence="1">
    <location>
        <begin position="98"/>
        <end position="116"/>
    </location>
</feature>
<name>A0AAE0KBG7_9PEZI</name>
<reference evidence="2" key="2">
    <citation type="submission" date="2023-06" db="EMBL/GenBank/DDBJ databases">
        <authorList>
            <consortium name="Lawrence Berkeley National Laboratory"/>
            <person name="Haridas S."/>
            <person name="Hensen N."/>
            <person name="Bonometti L."/>
            <person name="Westerberg I."/>
            <person name="Brannstrom I.O."/>
            <person name="Guillou S."/>
            <person name="Cros-Aarteil S."/>
            <person name="Calhoun S."/>
            <person name="Kuo A."/>
            <person name="Mondo S."/>
            <person name="Pangilinan J."/>
            <person name="Riley R."/>
            <person name="Labutti K."/>
            <person name="Andreopoulos B."/>
            <person name="Lipzen A."/>
            <person name="Chen C."/>
            <person name="Yanf M."/>
            <person name="Daum C."/>
            <person name="Ng V."/>
            <person name="Clum A."/>
            <person name="Steindorff A."/>
            <person name="Ohm R."/>
            <person name="Martin F."/>
            <person name="Silar P."/>
            <person name="Natvig D."/>
            <person name="Lalanne C."/>
            <person name="Gautier V."/>
            <person name="Ament-Velasquez S.L."/>
            <person name="Kruys A."/>
            <person name="Hutchinson M.I."/>
            <person name="Powell A.J."/>
            <person name="Barry K."/>
            <person name="Miller A.N."/>
            <person name="Grigoriev I.V."/>
            <person name="Debuchy R."/>
            <person name="Gladieux P."/>
            <person name="Thoren M.H."/>
            <person name="Johannesson H."/>
        </authorList>
    </citation>
    <scope>NUCLEOTIDE SEQUENCE</scope>
    <source>
        <strain evidence="2">CBS 958.72</strain>
    </source>
</reference>
<protein>
    <submittedName>
        <fullName evidence="2">Uncharacterized protein</fullName>
    </submittedName>
</protein>
<proteinExistence type="predicted"/>
<dbReference type="AlphaFoldDB" id="A0AAE0KBG7"/>
<evidence type="ECO:0000313" key="2">
    <source>
        <dbReference type="EMBL" id="KAK3373459.1"/>
    </source>
</evidence>
<keyword evidence="1" id="KW-0812">Transmembrane</keyword>
<accession>A0AAE0KBG7</accession>
<dbReference type="EMBL" id="JAULSN010000004">
    <property type="protein sequence ID" value="KAK3373459.1"/>
    <property type="molecule type" value="Genomic_DNA"/>
</dbReference>
<keyword evidence="3" id="KW-1185">Reference proteome</keyword>
<evidence type="ECO:0000256" key="1">
    <source>
        <dbReference type="SAM" id="Phobius"/>
    </source>
</evidence>
<dbReference type="Proteomes" id="UP001287356">
    <property type="component" value="Unassembled WGS sequence"/>
</dbReference>